<dbReference type="Gene3D" id="1.10.1740.10">
    <property type="match status" value="1"/>
</dbReference>
<evidence type="ECO:0000256" key="4">
    <source>
        <dbReference type="ARBA" id="ARBA00023125"/>
    </source>
</evidence>
<dbReference type="GO" id="GO:0003677">
    <property type="term" value="F:DNA binding"/>
    <property type="evidence" value="ECO:0007669"/>
    <property type="project" value="UniProtKB-KW"/>
</dbReference>
<dbReference type="STRING" id="104663.SAMN04488121_10982"/>
<comment type="similarity">
    <text evidence="1">Belongs to the sigma-70 factor family. ECF subfamily.</text>
</comment>
<evidence type="ECO:0000256" key="5">
    <source>
        <dbReference type="ARBA" id="ARBA00023163"/>
    </source>
</evidence>
<dbReference type="InterPro" id="IPR039425">
    <property type="entry name" value="RNA_pol_sigma-70-like"/>
</dbReference>
<dbReference type="SUPFAM" id="SSF88659">
    <property type="entry name" value="Sigma3 and sigma4 domains of RNA polymerase sigma factors"/>
    <property type="match status" value="1"/>
</dbReference>
<dbReference type="GO" id="GO:0006352">
    <property type="term" value="P:DNA-templated transcription initiation"/>
    <property type="evidence" value="ECO:0007669"/>
    <property type="project" value="InterPro"/>
</dbReference>
<evidence type="ECO:0000313" key="8">
    <source>
        <dbReference type="EMBL" id="SDH14749.1"/>
    </source>
</evidence>
<keyword evidence="2" id="KW-0805">Transcription regulation</keyword>
<dbReference type="NCBIfam" id="TIGR02937">
    <property type="entry name" value="sigma70-ECF"/>
    <property type="match status" value="1"/>
</dbReference>
<evidence type="ECO:0000313" key="9">
    <source>
        <dbReference type="Proteomes" id="UP000199045"/>
    </source>
</evidence>
<keyword evidence="5" id="KW-0804">Transcription</keyword>
<dbReference type="InterPro" id="IPR013324">
    <property type="entry name" value="RNA_pol_sigma_r3/r4-like"/>
</dbReference>
<dbReference type="Pfam" id="PF04542">
    <property type="entry name" value="Sigma70_r2"/>
    <property type="match status" value="1"/>
</dbReference>
<dbReference type="PANTHER" id="PTHR43133:SF8">
    <property type="entry name" value="RNA POLYMERASE SIGMA FACTOR HI_1459-RELATED"/>
    <property type="match status" value="1"/>
</dbReference>
<evidence type="ECO:0000259" key="7">
    <source>
        <dbReference type="Pfam" id="PF08281"/>
    </source>
</evidence>
<dbReference type="AlphaFoldDB" id="A0A1G8A1E3"/>
<dbReference type="CDD" id="cd06171">
    <property type="entry name" value="Sigma70_r4"/>
    <property type="match status" value="1"/>
</dbReference>
<dbReference type="InterPro" id="IPR014284">
    <property type="entry name" value="RNA_pol_sigma-70_dom"/>
</dbReference>
<evidence type="ECO:0000256" key="2">
    <source>
        <dbReference type="ARBA" id="ARBA00023015"/>
    </source>
</evidence>
<dbReference type="EMBL" id="FNBN01000009">
    <property type="protein sequence ID" value="SDH14749.1"/>
    <property type="molecule type" value="Genomic_DNA"/>
</dbReference>
<dbReference type="Pfam" id="PF08281">
    <property type="entry name" value="Sigma70_r4_2"/>
    <property type="match status" value="1"/>
</dbReference>
<name>A0A1G8A1E3_CHIFI</name>
<dbReference type="PANTHER" id="PTHR43133">
    <property type="entry name" value="RNA POLYMERASE ECF-TYPE SIGMA FACTO"/>
    <property type="match status" value="1"/>
</dbReference>
<evidence type="ECO:0000256" key="1">
    <source>
        <dbReference type="ARBA" id="ARBA00010641"/>
    </source>
</evidence>
<dbReference type="InterPro" id="IPR007627">
    <property type="entry name" value="RNA_pol_sigma70_r2"/>
</dbReference>
<sequence>MQASANNLNNTTITDHLVSRCKKGDVHAFRELYNAYSGAMYNICLRMTGNTADAEDTLQEAFMQIFRNIERLENAGSVTAWIKRIVVNHCLSHLRRKKVYFEEVDNIDIEEDNAIVDEDNFAWTVAAIKEAIHVLPPGYRTVLNLYIFEEYSHKEIANMLDISESTVKTQYMRAKDKVRQIIKQKNVIR</sequence>
<accession>A0A1G8A1E3</accession>
<dbReference type="OrthoDB" id="1056775at2"/>
<dbReference type="SUPFAM" id="SSF88946">
    <property type="entry name" value="Sigma2 domain of RNA polymerase sigma factors"/>
    <property type="match status" value="1"/>
</dbReference>
<gene>
    <name evidence="8" type="ORF">SAMN04488121_10982</name>
</gene>
<feature type="domain" description="RNA polymerase sigma-70 region 2" evidence="6">
    <location>
        <begin position="32"/>
        <end position="98"/>
    </location>
</feature>
<dbReference type="InterPro" id="IPR036388">
    <property type="entry name" value="WH-like_DNA-bd_sf"/>
</dbReference>
<dbReference type="RefSeq" id="WP_089836817.1">
    <property type="nucleotide sequence ID" value="NZ_FNBN01000009.1"/>
</dbReference>
<evidence type="ECO:0000256" key="3">
    <source>
        <dbReference type="ARBA" id="ARBA00023082"/>
    </source>
</evidence>
<reference evidence="8 9" key="1">
    <citation type="submission" date="2016-10" db="EMBL/GenBank/DDBJ databases">
        <authorList>
            <person name="de Groot N.N."/>
        </authorList>
    </citation>
    <scope>NUCLEOTIDE SEQUENCE [LARGE SCALE GENOMIC DNA]</scope>
    <source>
        <strain evidence="8 9">DSM 527</strain>
    </source>
</reference>
<proteinExistence type="inferred from homology"/>
<dbReference type="Proteomes" id="UP000199045">
    <property type="component" value="Unassembled WGS sequence"/>
</dbReference>
<protein>
    <submittedName>
        <fullName evidence="8">RNA polymerase sigma-70 factor, ECF subfamily</fullName>
    </submittedName>
</protein>
<keyword evidence="4" id="KW-0238">DNA-binding</keyword>
<evidence type="ECO:0000259" key="6">
    <source>
        <dbReference type="Pfam" id="PF04542"/>
    </source>
</evidence>
<feature type="domain" description="RNA polymerase sigma factor 70 region 4 type 2" evidence="7">
    <location>
        <begin position="127"/>
        <end position="177"/>
    </location>
</feature>
<dbReference type="GO" id="GO:0016987">
    <property type="term" value="F:sigma factor activity"/>
    <property type="evidence" value="ECO:0007669"/>
    <property type="project" value="UniProtKB-KW"/>
</dbReference>
<dbReference type="Gene3D" id="1.10.10.10">
    <property type="entry name" value="Winged helix-like DNA-binding domain superfamily/Winged helix DNA-binding domain"/>
    <property type="match status" value="1"/>
</dbReference>
<keyword evidence="3" id="KW-0731">Sigma factor</keyword>
<dbReference type="InterPro" id="IPR013325">
    <property type="entry name" value="RNA_pol_sigma_r2"/>
</dbReference>
<organism evidence="8 9">
    <name type="scientific">Chitinophaga filiformis</name>
    <name type="common">Myxococcus filiformis</name>
    <name type="synonym">Flexibacter filiformis</name>
    <dbReference type="NCBI Taxonomy" id="104663"/>
    <lineage>
        <taxon>Bacteria</taxon>
        <taxon>Pseudomonadati</taxon>
        <taxon>Bacteroidota</taxon>
        <taxon>Chitinophagia</taxon>
        <taxon>Chitinophagales</taxon>
        <taxon>Chitinophagaceae</taxon>
        <taxon>Chitinophaga</taxon>
    </lineage>
</organism>
<dbReference type="InterPro" id="IPR013249">
    <property type="entry name" value="RNA_pol_sigma70_r4_t2"/>
</dbReference>